<dbReference type="FunFam" id="3.40.50.300:FF:000006">
    <property type="entry name" value="DNA-binding transcriptional regulator NtrC"/>
    <property type="match status" value="1"/>
</dbReference>
<dbReference type="InterPro" id="IPR058031">
    <property type="entry name" value="AAA_lid_NorR"/>
</dbReference>
<dbReference type="InterPro" id="IPR003593">
    <property type="entry name" value="AAA+_ATPase"/>
</dbReference>
<dbReference type="Pfam" id="PF00158">
    <property type="entry name" value="Sigma54_activat"/>
    <property type="match status" value="1"/>
</dbReference>
<feature type="domain" description="PAS" evidence="7">
    <location>
        <begin position="6"/>
        <end position="61"/>
    </location>
</feature>
<dbReference type="CDD" id="cd00130">
    <property type="entry name" value="PAS"/>
    <property type="match status" value="1"/>
</dbReference>
<dbReference type="PROSITE" id="PS50045">
    <property type="entry name" value="SIGMA54_INTERACT_4"/>
    <property type="match status" value="1"/>
</dbReference>
<dbReference type="Gene3D" id="3.30.450.20">
    <property type="entry name" value="PAS domain"/>
    <property type="match status" value="1"/>
</dbReference>
<dbReference type="Gene3D" id="1.10.10.60">
    <property type="entry name" value="Homeodomain-like"/>
    <property type="match status" value="1"/>
</dbReference>
<evidence type="ECO:0000256" key="4">
    <source>
        <dbReference type="ARBA" id="ARBA00023125"/>
    </source>
</evidence>
<dbReference type="PANTHER" id="PTHR32071:SF74">
    <property type="entry name" value="TRANSCRIPTIONAL ACTIVATOR ROCR"/>
    <property type="match status" value="1"/>
</dbReference>
<dbReference type="Pfam" id="PF08448">
    <property type="entry name" value="PAS_4"/>
    <property type="match status" value="1"/>
</dbReference>
<dbReference type="CDD" id="cd00009">
    <property type="entry name" value="AAA"/>
    <property type="match status" value="1"/>
</dbReference>
<evidence type="ECO:0000313" key="9">
    <source>
        <dbReference type="Proteomes" id="UP000053557"/>
    </source>
</evidence>
<dbReference type="EMBL" id="LPVJ01000071">
    <property type="protein sequence ID" value="KUO94658.1"/>
    <property type="molecule type" value="Genomic_DNA"/>
</dbReference>
<dbReference type="InterPro" id="IPR025662">
    <property type="entry name" value="Sigma_54_int_dom_ATP-bd_1"/>
</dbReference>
<dbReference type="Proteomes" id="UP000053557">
    <property type="component" value="Unassembled WGS sequence"/>
</dbReference>
<dbReference type="AlphaFoldDB" id="A0A101XNI0"/>
<evidence type="ECO:0000256" key="2">
    <source>
        <dbReference type="ARBA" id="ARBA00022840"/>
    </source>
</evidence>
<dbReference type="InterPro" id="IPR009057">
    <property type="entry name" value="Homeodomain-like_sf"/>
</dbReference>
<dbReference type="GO" id="GO:0006355">
    <property type="term" value="P:regulation of DNA-templated transcription"/>
    <property type="evidence" value="ECO:0007669"/>
    <property type="project" value="InterPro"/>
</dbReference>
<dbReference type="InterPro" id="IPR013656">
    <property type="entry name" value="PAS_4"/>
</dbReference>
<organism evidence="8 9">
    <name type="scientific">Ferroacidibacillus organovorans</name>
    <dbReference type="NCBI Taxonomy" id="1765683"/>
    <lineage>
        <taxon>Bacteria</taxon>
        <taxon>Bacillati</taxon>
        <taxon>Bacillota</taxon>
        <taxon>Bacilli</taxon>
        <taxon>Bacillales</taxon>
        <taxon>Alicyclobacillaceae</taxon>
        <taxon>Ferroacidibacillus</taxon>
    </lineage>
</organism>
<dbReference type="InterPro" id="IPR002197">
    <property type="entry name" value="HTH_Fis"/>
</dbReference>
<keyword evidence="3" id="KW-0805">Transcription regulation</keyword>
<protein>
    <submittedName>
        <fullName evidence="8">AAA family ATPase</fullName>
    </submittedName>
</protein>
<comment type="caution">
    <text evidence="8">The sequence shown here is derived from an EMBL/GenBank/DDBJ whole genome shotgun (WGS) entry which is preliminary data.</text>
</comment>
<dbReference type="RefSeq" id="WP_067719954.1">
    <property type="nucleotide sequence ID" value="NZ_LPVJ01000071.1"/>
</dbReference>
<dbReference type="PANTHER" id="PTHR32071">
    <property type="entry name" value="TRANSCRIPTIONAL REGULATORY PROTEIN"/>
    <property type="match status" value="1"/>
</dbReference>
<keyword evidence="2" id="KW-0067">ATP-binding</keyword>
<dbReference type="SUPFAM" id="SSF46689">
    <property type="entry name" value="Homeodomain-like"/>
    <property type="match status" value="1"/>
</dbReference>
<dbReference type="PROSITE" id="PS00676">
    <property type="entry name" value="SIGMA54_INTERACT_2"/>
    <property type="match status" value="1"/>
</dbReference>
<dbReference type="PROSITE" id="PS00688">
    <property type="entry name" value="SIGMA54_INTERACT_3"/>
    <property type="match status" value="1"/>
</dbReference>
<dbReference type="InterPro" id="IPR027417">
    <property type="entry name" value="P-loop_NTPase"/>
</dbReference>
<dbReference type="GO" id="GO:0043565">
    <property type="term" value="F:sequence-specific DNA binding"/>
    <property type="evidence" value="ECO:0007669"/>
    <property type="project" value="InterPro"/>
</dbReference>
<dbReference type="PROSITE" id="PS50112">
    <property type="entry name" value="PAS"/>
    <property type="match status" value="1"/>
</dbReference>
<dbReference type="Gene3D" id="3.40.50.300">
    <property type="entry name" value="P-loop containing nucleotide triphosphate hydrolases"/>
    <property type="match status" value="1"/>
</dbReference>
<evidence type="ECO:0000256" key="1">
    <source>
        <dbReference type="ARBA" id="ARBA00022741"/>
    </source>
</evidence>
<keyword evidence="9" id="KW-1185">Reference proteome</keyword>
<evidence type="ECO:0000256" key="3">
    <source>
        <dbReference type="ARBA" id="ARBA00023015"/>
    </source>
</evidence>
<reference evidence="8 9" key="1">
    <citation type="submission" date="2015-12" db="EMBL/GenBank/DDBJ databases">
        <title>Draft genome sequence of Acidibacillus ferrooxidans ITV001, isolated from a chalcopyrite acid mine drainage site in Brazil.</title>
        <authorList>
            <person name="Dall'Agnol H."/>
            <person name="Nancucheo I."/>
            <person name="Johnson B."/>
            <person name="Oliveira R."/>
            <person name="Leite L."/>
            <person name="Pylro V."/>
            <person name="Nunes G.L."/>
            <person name="Tzotzos G."/>
            <person name="Fernandes G.R."/>
            <person name="Dutra J."/>
            <person name="Orellana S.C."/>
            <person name="Oliveira G."/>
        </authorList>
    </citation>
    <scope>NUCLEOTIDE SEQUENCE [LARGE SCALE GENOMIC DNA]</scope>
    <source>
        <strain evidence="9">ITV01</strain>
    </source>
</reference>
<evidence type="ECO:0000259" key="6">
    <source>
        <dbReference type="PROSITE" id="PS50045"/>
    </source>
</evidence>
<dbReference type="SUPFAM" id="SSF55785">
    <property type="entry name" value="PYP-like sensor domain (PAS domain)"/>
    <property type="match status" value="1"/>
</dbReference>
<evidence type="ECO:0000259" key="7">
    <source>
        <dbReference type="PROSITE" id="PS50112"/>
    </source>
</evidence>
<evidence type="ECO:0000256" key="5">
    <source>
        <dbReference type="ARBA" id="ARBA00023163"/>
    </source>
</evidence>
<dbReference type="PROSITE" id="PS00675">
    <property type="entry name" value="SIGMA54_INTERACT_1"/>
    <property type="match status" value="1"/>
</dbReference>
<evidence type="ECO:0000313" key="8">
    <source>
        <dbReference type="EMBL" id="KUO94658.1"/>
    </source>
</evidence>
<feature type="domain" description="Sigma-54 factor interaction" evidence="6">
    <location>
        <begin position="140"/>
        <end position="368"/>
    </location>
</feature>
<keyword evidence="1" id="KW-0547">Nucleotide-binding</keyword>
<dbReference type="Gene3D" id="1.10.8.60">
    <property type="match status" value="1"/>
</dbReference>
<accession>A0A101XNI0</accession>
<dbReference type="InterPro" id="IPR000014">
    <property type="entry name" value="PAS"/>
</dbReference>
<dbReference type="InterPro" id="IPR025943">
    <property type="entry name" value="Sigma_54_int_dom_ATP-bd_2"/>
</dbReference>
<dbReference type="Pfam" id="PF02954">
    <property type="entry name" value="HTH_8"/>
    <property type="match status" value="1"/>
</dbReference>
<dbReference type="Pfam" id="PF25601">
    <property type="entry name" value="AAA_lid_14"/>
    <property type="match status" value="1"/>
</dbReference>
<dbReference type="SUPFAM" id="SSF52540">
    <property type="entry name" value="P-loop containing nucleoside triphosphate hydrolases"/>
    <property type="match status" value="1"/>
</dbReference>
<proteinExistence type="predicted"/>
<dbReference type="InterPro" id="IPR002078">
    <property type="entry name" value="Sigma_54_int"/>
</dbReference>
<dbReference type="GO" id="GO:0005524">
    <property type="term" value="F:ATP binding"/>
    <property type="evidence" value="ECO:0007669"/>
    <property type="project" value="UniProtKB-KW"/>
</dbReference>
<keyword evidence="4" id="KW-0238">DNA-binding</keyword>
<dbReference type="InterPro" id="IPR035965">
    <property type="entry name" value="PAS-like_dom_sf"/>
</dbReference>
<keyword evidence="5" id="KW-0804">Transcription</keyword>
<sequence length="463" mass="51454">MHQADLLTMYAFLLDQVEEGIHVVDTAGNTVIYNRKMAEMEFMEPEDVLGKSVLDVFTFPEKGYSTLLRALRTGEVKPNVKQTFFNLRGEAITTVNSTMPILKDGKMIGALEIAREITKLEQMQQTILRRSETRYTFSSLVGDSAAIVEVTEDAKRAARTHSSILIVGETGTGKELFAQSIHHASPRSAGPFVSQNCAALPESLIEGMLFGTTQGAFAGALDRAGLLEQADGGTILLDELNALGLSLQAKLLRAIQEKTIRRLGDAEDRQIDVRILATISEDPLDAITAGHLRKDLYYRLSVVTLFLPPLRERTGDIPQLTSYFIKKYNELFGMNVPGVSAEVMSFFLSYSWPGNVRELEHTIEGALNLVADGREIDLSHLPFHMRRRRSGVDYERGYDEGFGSGAVMDDDVAGDLHRQLADYERLYVQRALARHGGNISAAARELGVSRQSLQYRLRKWAEP</sequence>
<dbReference type="NCBIfam" id="TIGR00229">
    <property type="entry name" value="sensory_box"/>
    <property type="match status" value="1"/>
</dbReference>
<name>A0A101XNI0_9BACL</name>
<dbReference type="InterPro" id="IPR025944">
    <property type="entry name" value="Sigma_54_int_dom_CS"/>
</dbReference>
<dbReference type="PRINTS" id="PR01590">
    <property type="entry name" value="HTHFIS"/>
</dbReference>
<dbReference type="OrthoDB" id="9762199at2"/>
<gene>
    <name evidence="8" type="ORF">ATW55_01975</name>
</gene>
<dbReference type="SMART" id="SM00382">
    <property type="entry name" value="AAA"/>
    <property type="match status" value="1"/>
</dbReference>